<sequence>MHLQITRPVVAEARVRELLLEEGADRPRMMGVGLHLRISGRPSRAADLRGFLGHARYARDYDGKGYDASKGGGHDEAKSGSLMSGASAAATTKLQQFGVVVGAPGRRARRPGSRLPSGSRTGHSW</sequence>
<dbReference type="EMBL" id="RDBM01000022">
    <property type="protein sequence ID" value="TXS32696.1"/>
    <property type="molecule type" value="Genomic_DNA"/>
</dbReference>
<name>A0A652LA40_9ACTN</name>
<evidence type="ECO:0000256" key="1">
    <source>
        <dbReference type="SAM" id="MobiDB-lite"/>
    </source>
</evidence>
<feature type="compositionally biased region" description="Low complexity" evidence="1">
    <location>
        <begin position="113"/>
        <end position="125"/>
    </location>
</feature>
<feature type="compositionally biased region" description="Basic and acidic residues" evidence="1">
    <location>
        <begin position="61"/>
        <end position="78"/>
    </location>
</feature>
<gene>
    <name evidence="2" type="ORF">EAO74_06620</name>
</gene>
<evidence type="ECO:0000313" key="2">
    <source>
        <dbReference type="EMBL" id="TXS32696.1"/>
    </source>
</evidence>
<feature type="region of interest" description="Disordered" evidence="1">
    <location>
        <begin position="99"/>
        <end position="125"/>
    </location>
</feature>
<accession>A0A652LA40</accession>
<proteinExistence type="predicted"/>
<reference evidence="2" key="1">
    <citation type="submission" date="2018-10" db="EMBL/GenBank/DDBJ databases">
        <authorList>
            <person name="Hariharan J."/>
            <person name="Choudoir M.J."/>
            <person name="Diebold P."/>
            <person name="Panke-Buisse K."/>
            <person name="Campbell A.N."/>
            <person name="Buckley D.H."/>
        </authorList>
    </citation>
    <scope>NUCLEOTIDE SEQUENCE</scope>
    <source>
        <strain evidence="2">Gb1</strain>
    </source>
</reference>
<dbReference type="AlphaFoldDB" id="A0A652LA40"/>
<organism evidence="2">
    <name type="scientific">Streptomyces sp. gb1(2016)</name>
    <dbReference type="NCBI Taxonomy" id="1828321"/>
    <lineage>
        <taxon>Bacteria</taxon>
        <taxon>Bacillati</taxon>
        <taxon>Actinomycetota</taxon>
        <taxon>Actinomycetes</taxon>
        <taxon>Kitasatosporales</taxon>
        <taxon>Streptomycetaceae</taxon>
        <taxon>Streptomyces</taxon>
    </lineage>
</organism>
<protein>
    <submittedName>
        <fullName evidence="2">Uncharacterized protein</fullName>
    </submittedName>
</protein>
<comment type="caution">
    <text evidence="2">The sequence shown here is derived from an EMBL/GenBank/DDBJ whole genome shotgun (WGS) entry which is preliminary data.</text>
</comment>
<feature type="region of interest" description="Disordered" evidence="1">
    <location>
        <begin position="61"/>
        <end position="87"/>
    </location>
</feature>